<dbReference type="NCBIfam" id="TIGR00871">
    <property type="entry name" value="zwf"/>
    <property type="match status" value="1"/>
</dbReference>
<dbReference type="GO" id="GO:0005743">
    <property type="term" value="C:mitochondrial inner membrane"/>
    <property type="evidence" value="ECO:0007669"/>
    <property type="project" value="UniProtKB-SubCell"/>
</dbReference>
<evidence type="ECO:0000313" key="18">
    <source>
        <dbReference type="EMBL" id="EIE81093.1"/>
    </source>
</evidence>
<sequence>MLRASKVYNGAIRTNLLNKPSLSTTVFKRCESTVTSEESKQKSGSIVKKFLGVTFLLGAGYGGATYYAMHDKAFHELFTGYVPGAKTTVQFAEDVYKNYDLDRYVEQATDWKKQAEDLVNTAKEYSSKIQDTTNEYATNVYHTLTGQKKEELIPAEKVVENLSTPTDTMTSVKMTSDHQQQPVVVERPVPIEVKSISSDNTVVRELSQIVVELASILNQSGLSGLGREIIKEAETKVEALNERFLTIDSEQAALLKSLNDLKAKGDKIEGSLEAFRVDALKTIESAHAQAASDIVAREAQLKNQFEQTRAEMKTSFAQQLADDLVAQQERLEKARMDALTEQANELQRRFVKEVKMLVEQERAGRLAQLDQVSQRFKALEKYTLQNAQALDKSRQYHVIHITLNAFHDALLAQQKQPFVDELQALNQNSKDDEVIQTVLNVIPKDLAEEGVSTVSELAVRFEQVSEEIRRVALVPEDGGFGSHIVSMLMSWLLFKKSGLVDGDDVESILARTEYYLKRDDLEYATRQLNQLVGWPKKLAADWIQSARRHLEVKQALESFHGKLLDVSNRLKDGLTIIVLGASGDLAKKKTFPAIFSLYKDGFLPKNTEVLGYARSDLDKQEFHKRVASNLELEEDDHKKAADAFIQLCNYVKGKYDEDESFKSLDKYICESEKKRGLKGDQTNRIFYMALPPGVYIQVSKGLSRFVRSKEGKTAIVIEKPFGKDTESAVELVNEIKKLFKEEEVYRIDHYLGKELAKNIMNVRFSNTIFRPIWNNKCIHSVQITLKEPFGCEGRGGYFDEFGVIRDVLQNHLLQLFSLIAMERPIRHDSEAIRDEKVKLLRCVKPIELEDCLLGQYVKNGDKPGYTEDETVHDDSLTATFASLVLWIENERWDGVPFILKNGKALNNSKAEIRIQFKQAPGGLYQNVPRNELVFRIQPGEAIYVKFNNKVPGFSVDSMITELDLTYQSRYDNLKIPAAYETLLLDVMRGDHSDFVRDDELIAAWNIFTSLLHQIETDKIKPEPYPYGSRGPEKLDEFVKKYGVERLEHESYQWPKQNLEG</sequence>
<dbReference type="InterPro" id="IPR019133">
    <property type="entry name" value="MIC60"/>
</dbReference>
<evidence type="ECO:0000256" key="15">
    <source>
        <dbReference type="SAM" id="Coils"/>
    </source>
</evidence>
<dbReference type="Proteomes" id="UP000009138">
    <property type="component" value="Unassembled WGS sequence"/>
</dbReference>
<dbReference type="eggNOG" id="KOG0563">
    <property type="taxonomic scope" value="Eukaryota"/>
</dbReference>
<keyword evidence="4 13" id="KW-0313">Glucose metabolism</keyword>
<dbReference type="VEuPathDB" id="FungiDB:RO3G_05798"/>
<accession>I1BY13</accession>
<dbReference type="Pfam" id="PF00479">
    <property type="entry name" value="G6PD_N"/>
    <property type="match status" value="1"/>
</dbReference>
<dbReference type="InParanoid" id="I1BY13"/>
<evidence type="ECO:0000256" key="6">
    <source>
        <dbReference type="ARBA" id="ARBA00022792"/>
    </source>
</evidence>
<dbReference type="GO" id="GO:0004345">
    <property type="term" value="F:glucose-6-phosphate dehydrogenase activity"/>
    <property type="evidence" value="ECO:0007669"/>
    <property type="project" value="UniProtKB-EC"/>
</dbReference>
<keyword evidence="19" id="KW-1185">Reference proteome</keyword>
<dbReference type="OMA" id="QSHVIHI"/>
<dbReference type="PANTHER" id="PTHR23429:SF0">
    <property type="entry name" value="GLUCOSE-6-PHOSPHATE 1-DEHYDROGENASE"/>
    <property type="match status" value="1"/>
</dbReference>
<evidence type="ECO:0000256" key="12">
    <source>
        <dbReference type="ARBA" id="ARBA00023277"/>
    </source>
</evidence>
<name>I1BY13_RHIO9</name>
<dbReference type="SUPFAM" id="SSF55347">
    <property type="entry name" value="Glyceraldehyde-3-phosphate dehydrogenase-like, C-terminal domain"/>
    <property type="match status" value="1"/>
</dbReference>
<dbReference type="InterPro" id="IPR022674">
    <property type="entry name" value="G6P_DH_NAD-bd"/>
</dbReference>
<keyword evidence="7 13" id="KW-0521">NADP</keyword>
<keyword evidence="5 14" id="KW-0812">Transmembrane</keyword>
<dbReference type="Gene3D" id="3.30.360.10">
    <property type="entry name" value="Dihydrodipicolinate Reductase, domain 2"/>
    <property type="match status" value="1"/>
</dbReference>
<dbReference type="GO" id="GO:0050661">
    <property type="term" value="F:NADP binding"/>
    <property type="evidence" value="ECO:0007669"/>
    <property type="project" value="InterPro"/>
</dbReference>
<dbReference type="UniPathway" id="UPA00115">
    <property type="reaction ID" value="UER00408"/>
</dbReference>
<dbReference type="Gene3D" id="3.40.50.720">
    <property type="entry name" value="NAD(P)-binding Rossmann-like Domain"/>
    <property type="match status" value="1"/>
</dbReference>
<feature type="domain" description="Glucose-6-phosphate dehydrogenase NAD-binding" evidence="16">
    <location>
        <begin position="577"/>
        <end position="758"/>
    </location>
</feature>
<evidence type="ECO:0000256" key="11">
    <source>
        <dbReference type="ARBA" id="ARBA00023136"/>
    </source>
</evidence>
<protein>
    <recommendedName>
        <fullName evidence="13 14">Multifunctional fusion protein</fullName>
    </recommendedName>
    <domain>
        <recommendedName>
            <fullName evidence="13">Glucose-6-phosphate 1-dehydrogenase</fullName>
            <ecNumber evidence="13">1.1.1.49</ecNumber>
        </recommendedName>
    </domain>
    <domain>
        <recommendedName>
            <fullName evidence="14">MICOS complex subunit MIC60</fullName>
        </recommendedName>
        <alternativeName>
            <fullName evidence="14">Mitofilin</fullName>
        </alternativeName>
    </domain>
</protein>
<dbReference type="PROSITE" id="PS00069">
    <property type="entry name" value="G6P_DEHYDROGENASE"/>
    <property type="match status" value="1"/>
</dbReference>
<comment type="function">
    <text evidence="14">Component of the MICOS complex, a large protein complex of the mitochondrial inner membrane that plays crucial roles in the maintenance of crista junctions, inner membrane architecture, and formation of contact sites to the outer membrane.</text>
</comment>
<feature type="coiled-coil region" evidence="15">
    <location>
        <begin position="101"/>
        <end position="135"/>
    </location>
</feature>
<dbReference type="InterPro" id="IPR022675">
    <property type="entry name" value="G6P_DH_C"/>
</dbReference>
<evidence type="ECO:0000256" key="10">
    <source>
        <dbReference type="ARBA" id="ARBA00023128"/>
    </source>
</evidence>
<organism evidence="18 19">
    <name type="scientific">Rhizopus delemar (strain RA 99-880 / ATCC MYA-4621 / FGSC 9543 / NRRL 43880)</name>
    <name type="common">Mucormycosis agent</name>
    <name type="synonym">Rhizopus arrhizus var. delemar</name>
    <dbReference type="NCBI Taxonomy" id="246409"/>
    <lineage>
        <taxon>Eukaryota</taxon>
        <taxon>Fungi</taxon>
        <taxon>Fungi incertae sedis</taxon>
        <taxon>Mucoromycota</taxon>
        <taxon>Mucoromycotina</taxon>
        <taxon>Mucoromycetes</taxon>
        <taxon>Mucorales</taxon>
        <taxon>Mucorineae</taxon>
        <taxon>Rhizopodaceae</taxon>
        <taxon>Rhizopus</taxon>
    </lineage>
</organism>
<evidence type="ECO:0000256" key="1">
    <source>
        <dbReference type="ARBA" id="ARBA00004937"/>
    </source>
</evidence>
<dbReference type="OrthoDB" id="10261039at2759"/>
<feature type="transmembrane region" description="Helical" evidence="14">
    <location>
        <begin position="50"/>
        <end position="69"/>
    </location>
</feature>
<comment type="pathway">
    <text evidence="1 13">Carbohydrate degradation; pentose phosphate pathway; D-ribulose 5-phosphate from D-glucose 6-phosphate (oxidative stage): step 1/3.</text>
</comment>
<evidence type="ECO:0000256" key="8">
    <source>
        <dbReference type="ARBA" id="ARBA00022989"/>
    </source>
</evidence>
<reference evidence="18 19" key="1">
    <citation type="journal article" date="2009" name="PLoS Genet.">
        <title>Genomic analysis of the basal lineage fungus Rhizopus oryzae reveals a whole-genome duplication.</title>
        <authorList>
            <person name="Ma L.-J."/>
            <person name="Ibrahim A.S."/>
            <person name="Skory C."/>
            <person name="Grabherr M.G."/>
            <person name="Burger G."/>
            <person name="Butler M."/>
            <person name="Elias M."/>
            <person name="Idnurm A."/>
            <person name="Lang B.F."/>
            <person name="Sone T."/>
            <person name="Abe A."/>
            <person name="Calvo S.E."/>
            <person name="Corrochano L.M."/>
            <person name="Engels R."/>
            <person name="Fu J."/>
            <person name="Hansberg W."/>
            <person name="Kim J.-M."/>
            <person name="Kodira C.D."/>
            <person name="Koehrsen M.J."/>
            <person name="Liu B."/>
            <person name="Miranda-Saavedra D."/>
            <person name="O'Leary S."/>
            <person name="Ortiz-Castellanos L."/>
            <person name="Poulter R."/>
            <person name="Rodriguez-Romero J."/>
            <person name="Ruiz-Herrera J."/>
            <person name="Shen Y.-Q."/>
            <person name="Zeng Q."/>
            <person name="Galagan J."/>
            <person name="Birren B.W."/>
            <person name="Cuomo C.A."/>
            <person name="Wickes B.L."/>
        </authorList>
    </citation>
    <scope>NUCLEOTIDE SEQUENCE [LARGE SCALE GENOMIC DNA]</scope>
    <source>
        <strain evidence="19">RA 99-880 / ATCC MYA-4621 / FGSC 9543 / NRRL 43880</strain>
    </source>
</reference>
<evidence type="ECO:0000256" key="2">
    <source>
        <dbReference type="ARBA" id="ARBA00009975"/>
    </source>
</evidence>
<dbReference type="InterPro" id="IPR036291">
    <property type="entry name" value="NAD(P)-bd_dom_sf"/>
</dbReference>
<keyword evidence="6 14" id="KW-0999">Mitochondrion inner membrane</keyword>
<comment type="subunit">
    <text evidence="14">Component of the mitochondrial contact site and cristae organizing system (MICOS) complex.</text>
</comment>
<dbReference type="GeneID" id="93612769"/>
<comment type="similarity">
    <text evidence="2 13">Belongs to the glucose-6-phosphate dehydrogenase family.</text>
</comment>
<evidence type="ECO:0000256" key="13">
    <source>
        <dbReference type="RuleBase" id="RU362120"/>
    </source>
</evidence>
<evidence type="ECO:0000259" key="16">
    <source>
        <dbReference type="Pfam" id="PF00479"/>
    </source>
</evidence>
<keyword evidence="11 14" id="KW-0472">Membrane</keyword>
<dbReference type="AlphaFoldDB" id="I1BY13"/>
<evidence type="ECO:0000256" key="9">
    <source>
        <dbReference type="ARBA" id="ARBA00023002"/>
    </source>
</evidence>
<comment type="similarity">
    <text evidence="3 14">Belongs to the MICOS complex subunit Mic60 family.</text>
</comment>
<dbReference type="InterPro" id="IPR001282">
    <property type="entry name" value="G6P_DH"/>
</dbReference>
<comment type="subcellular location">
    <subcellularLocation>
        <location evidence="14">Mitochondrion inner membrane</location>
        <topology evidence="14">Single-pass membrane protein</topology>
    </subcellularLocation>
</comment>
<evidence type="ECO:0000259" key="17">
    <source>
        <dbReference type="Pfam" id="PF02781"/>
    </source>
</evidence>
<proteinExistence type="inferred from homology"/>
<feature type="domain" description="Glucose-6-phosphate dehydrogenase C-terminal" evidence="17">
    <location>
        <begin position="760"/>
        <end position="1042"/>
    </location>
</feature>
<evidence type="ECO:0000256" key="14">
    <source>
        <dbReference type="RuleBase" id="RU363000"/>
    </source>
</evidence>
<evidence type="ECO:0000313" key="19">
    <source>
        <dbReference type="Proteomes" id="UP000009138"/>
    </source>
</evidence>
<gene>
    <name evidence="18" type="ORF">RO3G_05798</name>
</gene>
<dbReference type="GO" id="GO:0009051">
    <property type="term" value="P:pentose-phosphate shunt, oxidative branch"/>
    <property type="evidence" value="ECO:0007669"/>
    <property type="project" value="TreeGrafter"/>
</dbReference>
<dbReference type="STRING" id="246409.I1BY13"/>
<comment type="function">
    <text evidence="13">Catalyzes the rate-limiting step of the oxidative pentose-phosphate pathway, which represents a route for the dissimilation of carbohydrates besides glycolysis.</text>
</comment>
<evidence type="ECO:0000256" key="4">
    <source>
        <dbReference type="ARBA" id="ARBA00022526"/>
    </source>
</evidence>
<dbReference type="eggNOG" id="KOG1854">
    <property type="taxonomic scope" value="Eukaryota"/>
</dbReference>
<dbReference type="PANTHER" id="PTHR23429">
    <property type="entry name" value="GLUCOSE-6-PHOSPHATE 1-DEHYDROGENASE G6PD"/>
    <property type="match status" value="1"/>
</dbReference>
<dbReference type="InterPro" id="IPR019796">
    <property type="entry name" value="G6P_DH_AS"/>
</dbReference>
<comment type="catalytic activity">
    <reaction evidence="13">
        <text>D-glucose 6-phosphate + NADP(+) = 6-phospho-D-glucono-1,5-lactone + NADPH + H(+)</text>
        <dbReference type="Rhea" id="RHEA:15841"/>
        <dbReference type="ChEBI" id="CHEBI:15378"/>
        <dbReference type="ChEBI" id="CHEBI:57783"/>
        <dbReference type="ChEBI" id="CHEBI:57955"/>
        <dbReference type="ChEBI" id="CHEBI:58349"/>
        <dbReference type="ChEBI" id="CHEBI:61548"/>
        <dbReference type="EC" id="1.1.1.49"/>
    </reaction>
</comment>
<evidence type="ECO:0000256" key="7">
    <source>
        <dbReference type="ARBA" id="ARBA00022857"/>
    </source>
</evidence>
<dbReference type="Pfam" id="PF02781">
    <property type="entry name" value="G6PD_C"/>
    <property type="match status" value="1"/>
</dbReference>
<dbReference type="GO" id="GO:0006006">
    <property type="term" value="P:glucose metabolic process"/>
    <property type="evidence" value="ECO:0007669"/>
    <property type="project" value="UniProtKB-KW"/>
</dbReference>
<dbReference type="SUPFAM" id="SSF51735">
    <property type="entry name" value="NAD(P)-binding Rossmann-fold domains"/>
    <property type="match status" value="1"/>
</dbReference>
<dbReference type="EC" id="1.1.1.49" evidence="13"/>
<dbReference type="GO" id="GO:0005829">
    <property type="term" value="C:cytosol"/>
    <property type="evidence" value="ECO:0007669"/>
    <property type="project" value="TreeGrafter"/>
</dbReference>
<dbReference type="FunCoup" id="I1BY13">
    <property type="interactions" value="168"/>
</dbReference>
<evidence type="ECO:0000256" key="3">
    <source>
        <dbReference type="ARBA" id="ARBA00010877"/>
    </source>
</evidence>
<keyword evidence="9 13" id="KW-0560">Oxidoreductase</keyword>
<feature type="coiled-coil region" evidence="15">
    <location>
        <begin position="317"/>
        <end position="349"/>
    </location>
</feature>
<dbReference type="RefSeq" id="XP_067516489.1">
    <property type="nucleotide sequence ID" value="XM_067660388.1"/>
</dbReference>
<keyword evidence="10 14" id="KW-0496">Mitochondrion</keyword>
<keyword evidence="15" id="KW-0175">Coiled coil</keyword>
<dbReference type="EMBL" id="CH476735">
    <property type="protein sequence ID" value="EIE81093.1"/>
    <property type="molecule type" value="Genomic_DNA"/>
</dbReference>
<dbReference type="PRINTS" id="PR00079">
    <property type="entry name" value="G6PDHDRGNASE"/>
</dbReference>
<dbReference type="Pfam" id="PF09731">
    <property type="entry name" value="Mitofilin"/>
    <property type="match status" value="1"/>
</dbReference>
<keyword evidence="12 13" id="KW-0119">Carbohydrate metabolism</keyword>
<keyword evidence="8 14" id="KW-1133">Transmembrane helix</keyword>
<dbReference type="HAMAP" id="MF_00966">
    <property type="entry name" value="G6PD"/>
    <property type="match status" value="1"/>
</dbReference>
<evidence type="ECO:0000256" key="5">
    <source>
        <dbReference type="ARBA" id="ARBA00022692"/>
    </source>
</evidence>